<sequence>MVPIAALRPADSPRTAGESSDHVRRLAELNTPLPPIVVHRQTMRVVDGMHRVRAAILRGEEYVAATFFEGSSADAFVLAVGLNSAHGLPLSSADRSAAAARIIRSHPQWSDRMVASATGLPTRTVAALRGGSTDPGPQLNTPKGRDGRTGREGRARPRHTAAGRELAGRLVAERPDASLRDIAARAGIAVATAKDVRDRIRQGRDPVPQKLRKDEAVRKAVAPPSALSGRGVGDVRNGADVRNGGDVPGAGGIRGAGGGWARPAKGRMDSVSVLGSLRKDPSLRQTELGRALLQLLSAHAISEDKWQLLADSVPAHCSDAVAQLAHRCSEEWLRFAQEVGRGEGHPKRTGSS</sequence>
<feature type="compositionally biased region" description="Basic and acidic residues" evidence="1">
    <location>
        <begin position="143"/>
        <end position="155"/>
    </location>
</feature>
<evidence type="ECO:0000313" key="4">
    <source>
        <dbReference type="Proteomes" id="UP000308697"/>
    </source>
</evidence>
<keyword evidence="4" id="KW-1185">Reference proteome</keyword>
<feature type="compositionally biased region" description="Gly residues" evidence="1">
    <location>
        <begin position="246"/>
        <end position="260"/>
    </location>
</feature>
<dbReference type="SMART" id="SM00470">
    <property type="entry name" value="ParB"/>
    <property type="match status" value="1"/>
</dbReference>
<gene>
    <name evidence="3" type="ORF">FCH28_31010</name>
</gene>
<evidence type="ECO:0000259" key="2">
    <source>
        <dbReference type="SMART" id="SM00470"/>
    </source>
</evidence>
<dbReference type="OrthoDB" id="3701787at2"/>
<protein>
    <recommendedName>
        <fullName evidence="2">ParB-like N-terminal domain-containing protein</fullName>
    </recommendedName>
</protein>
<dbReference type="InterPro" id="IPR003115">
    <property type="entry name" value="ParB_N"/>
</dbReference>
<comment type="caution">
    <text evidence="3">The sequence shown here is derived from an EMBL/GenBank/DDBJ whole genome shotgun (WGS) entry which is preliminary data.</text>
</comment>
<accession>A0A4U0MT98</accession>
<dbReference type="InterPro" id="IPR036086">
    <property type="entry name" value="ParB/Sulfiredoxin_sf"/>
</dbReference>
<evidence type="ECO:0000313" key="3">
    <source>
        <dbReference type="EMBL" id="TJZ44201.1"/>
    </source>
</evidence>
<reference evidence="3 4" key="1">
    <citation type="submission" date="2019-04" db="EMBL/GenBank/DDBJ databases">
        <title>Streptomyces piniterrae sp. nov., a heliquinomycin-producing actinomycete isolated from rhizosphere soil of Pinus yunnanensis.</title>
        <authorList>
            <person name="Zhuang X."/>
            <person name="Zhao J."/>
        </authorList>
    </citation>
    <scope>NUCLEOTIDE SEQUENCE [LARGE SCALE GENOMIC DNA]</scope>
    <source>
        <strain evidence="4">jys28</strain>
    </source>
</reference>
<dbReference type="Proteomes" id="UP000308697">
    <property type="component" value="Unassembled WGS sequence"/>
</dbReference>
<feature type="region of interest" description="Disordered" evidence="1">
    <location>
        <begin position="211"/>
        <end position="261"/>
    </location>
</feature>
<feature type="region of interest" description="Disordered" evidence="1">
    <location>
        <begin position="1"/>
        <end position="21"/>
    </location>
</feature>
<evidence type="ECO:0000256" key="1">
    <source>
        <dbReference type="SAM" id="MobiDB-lite"/>
    </source>
</evidence>
<name>A0A4U0MT98_9ACTN</name>
<dbReference type="AlphaFoldDB" id="A0A4U0MT98"/>
<dbReference type="SUPFAM" id="SSF110849">
    <property type="entry name" value="ParB/Sulfiredoxin"/>
    <property type="match status" value="1"/>
</dbReference>
<proteinExistence type="predicted"/>
<feature type="region of interest" description="Disordered" evidence="1">
    <location>
        <begin position="126"/>
        <end position="165"/>
    </location>
</feature>
<organism evidence="3 4">
    <name type="scientific">Streptomyces piniterrae</name>
    <dbReference type="NCBI Taxonomy" id="2571125"/>
    <lineage>
        <taxon>Bacteria</taxon>
        <taxon>Bacillati</taxon>
        <taxon>Actinomycetota</taxon>
        <taxon>Actinomycetes</taxon>
        <taxon>Kitasatosporales</taxon>
        <taxon>Streptomycetaceae</taxon>
        <taxon>Streptomyces</taxon>
    </lineage>
</organism>
<feature type="domain" description="ParB-like N-terminal" evidence="2">
    <location>
        <begin position="1"/>
        <end position="84"/>
    </location>
</feature>
<dbReference type="EMBL" id="SUMB01000013">
    <property type="protein sequence ID" value="TJZ44201.1"/>
    <property type="molecule type" value="Genomic_DNA"/>
</dbReference>